<dbReference type="AlphaFoldDB" id="A0A8J4G9J4"/>
<dbReference type="PANTHER" id="PTHR10566">
    <property type="entry name" value="CHAPERONE-ACTIVITY OF BC1 COMPLEX CABC1 -RELATED"/>
    <property type="match status" value="1"/>
</dbReference>
<dbReference type="InterPro" id="IPR050154">
    <property type="entry name" value="UbiB_kinase"/>
</dbReference>
<dbReference type="EMBL" id="BNCQ01000012">
    <property type="protein sequence ID" value="GIM02715.1"/>
    <property type="molecule type" value="Genomic_DNA"/>
</dbReference>
<name>A0A8J4G9J4_9CHLO</name>
<organism evidence="3 4">
    <name type="scientific">Volvox reticuliferus</name>
    <dbReference type="NCBI Taxonomy" id="1737510"/>
    <lineage>
        <taxon>Eukaryota</taxon>
        <taxon>Viridiplantae</taxon>
        <taxon>Chlorophyta</taxon>
        <taxon>core chlorophytes</taxon>
        <taxon>Chlorophyceae</taxon>
        <taxon>CS clade</taxon>
        <taxon>Chlamydomonadales</taxon>
        <taxon>Volvocaceae</taxon>
        <taxon>Volvox</taxon>
    </lineage>
</organism>
<dbReference type="Proteomes" id="UP000722791">
    <property type="component" value="Unassembled WGS sequence"/>
</dbReference>
<feature type="region of interest" description="Disordered" evidence="2">
    <location>
        <begin position="359"/>
        <end position="380"/>
    </location>
</feature>
<evidence type="ECO:0000256" key="2">
    <source>
        <dbReference type="SAM" id="MobiDB-lite"/>
    </source>
</evidence>
<evidence type="ECO:0000256" key="1">
    <source>
        <dbReference type="ARBA" id="ARBA00009670"/>
    </source>
</evidence>
<comment type="caution">
    <text evidence="3">The sequence shown here is derived from an EMBL/GenBank/DDBJ whole genome shotgun (WGS) entry which is preliminary data.</text>
</comment>
<protein>
    <recommendedName>
        <fullName evidence="5">Protein kinase domain-containing protein</fullName>
    </recommendedName>
</protein>
<accession>A0A8J4G9J4</accession>
<proteinExistence type="inferred from homology"/>
<dbReference type="PANTHER" id="PTHR10566:SF121">
    <property type="entry name" value="PROTEIN KINASE DOMAIN-CONTAINING PROTEIN"/>
    <property type="match status" value="1"/>
</dbReference>
<comment type="similarity">
    <text evidence="1">Belongs to the protein kinase superfamily. ADCK protein kinase family.</text>
</comment>
<evidence type="ECO:0008006" key="5">
    <source>
        <dbReference type="Google" id="ProtNLM"/>
    </source>
</evidence>
<reference evidence="3" key="1">
    <citation type="journal article" date="2021" name="Proc. Natl. Acad. Sci. U.S.A.">
        <title>Three genomes in the algal genus Volvox reveal the fate of a haploid sex-determining region after a transition to homothallism.</title>
        <authorList>
            <person name="Yamamoto K."/>
            <person name="Hamaji T."/>
            <person name="Kawai-Toyooka H."/>
            <person name="Matsuzaki R."/>
            <person name="Takahashi F."/>
            <person name="Nishimura Y."/>
            <person name="Kawachi M."/>
            <person name="Noguchi H."/>
            <person name="Minakuchi Y."/>
            <person name="Umen J.G."/>
            <person name="Toyoda A."/>
            <person name="Nozaki H."/>
        </authorList>
    </citation>
    <scope>NUCLEOTIDE SEQUENCE</scope>
    <source>
        <strain evidence="3">NIES-3785</strain>
    </source>
</reference>
<evidence type="ECO:0000313" key="4">
    <source>
        <dbReference type="Proteomes" id="UP000722791"/>
    </source>
</evidence>
<feature type="compositionally biased region" description="Pro residues" evidence="2">
    <location>
        <begin position="435"/>
        <end position="448"/>
    </location>
</feature>
<feature type="region of interest" description="Disordered" evidence="2">
    <location>
        <begin position="431"/>
        <end position="463"/>
    </location>
</feature>
<evidence type="ECO:0000313" key="3">
    <source>
        <dbReference type="EMBL" id="GIM02715.1"/>
    </source>
</evidence>
<sequence length="499" mass="51266">VGVLHGGDGGPHAGKLALLDFGLVAEIPQRDRQAMVSATIHLANRDWSALIDDFVELGFLPPDPDRALIIPVMDRVLSPYLRGGGAAAFNFSALSQDLLAATLEIPFSVPPYMSLLARSVATLEGIALAGDPQYAMVAQAYPFVARKVLRNDSSTASALLRDLLLIRDVATPGTEPGSQLAARRLAALLNAALGYVADSSQGFVDFDALPAEGASVQELATFLLSPEARELRPLLVGWVVGGLDLLLRDRLRKAYSLAAASLTPRLPFLGSLPAPPPPPLYLPGRGLVPMQQAVDLLAPPLEQGEQVYLQQLTELAASVLGVEPALLESPSLQSILQLASSPPDQVRELATVLSNVASSSSSSIGSSSSGIAGSSSTNSSSSRMQVATEVALDIVDQLAAQQASRVGVPSDTLFPFWPPVRNSLLQAAAAAAAAAPPPPPSSSPPPPSAAAAELPQPTVTGGIAAATTEAAAAAAPTPPVVAVAPFPADPEAIVVTVSA</sequence>
<feature type="non-terminal residue" evidence="3">
    <location>
        <position position="499"/>
    </location>
</feature>
<gene>
    <name evidence="3" type="ORF">Vretimale_7546</name>
</gene>